<feature type="compositionally biased region" description="Basic and acidic residues" evidence="2">
    <location>
        <begin position="260"/>
        <end position="290"/>
    </location>
</feature>
<comment type="similarity">
    <text evidence="1">Belongs to the TCP11 family.</text>
</comment>
<evidence type="ECO:0000256" key="2">
    <source>
        <dbReference type="SAM" id="MobiDB-lite"/>
    </source>
</evidence>
<dbReference type="Proteomes" id="UP000246121">
    <property type="component" value="Unassembled WGS sequence"/>
</dbReference>
<name>A0A2V2VMU0_TRYCR</name>
<dbReference type="VEuPathDB" id="TriTrypDB:TcCLB.506835.99"/>
<dbReference type="VEuPathDB" id="TriTrypDB:C3747_104g120"/>
<dbReference type="VEuPathDB" id="TriTrypDB:Tc_MARK_2091"/>
<dbReference type="EMBL" id="PRFA01000018">
    <property type="protein sequence ID" value="PWU96752.1"/>
    <property type="molecule type" value="Genomic_DNA"/>
</dbReference>
<dbReference type="VEuPathDB" id="TriTrypDB:BCY84_01177"/>
<proteinExistence type="inferred from homology"/>
<protein>
    <recommendedName>
        <fullName evidence="5">T-complex protein 11</fullName>
    </recommendedName>
</protein>
<evidence type="ECO:0000313" key="3">
    <source>
        <dbReference type="EMBL" id="PWU96752.1"/>
    </source>
</evidence>
<dbReference type="VEuPathDB" id="TriTrypDB:TcCL_ESM01007"/>
<dbReference type="VEuPathDB" id="TriTrypDB:TcCLB.506945.50"/>
<dbReference type="GO" id="GO:0007165">
    <property type="term" value="P:signal transduction"/>
    <property type="evidence" value="ECO:0007669"/>
    <property type="project" value="TreeGrafter"/>
</dbReference>
<dbReference type="VEuPathDB" id="TriTrypDB:TCSYLVIO_003373"/>
<evidence type="ECO:0008006" key="5">
    <source>
        <dbReference type="Google" id="ProtNLM"/>
    </source>
</evidence>
<dbReference type="PANTHER" id="PTHR12832">
    <property type="entry name" value="TESTIS-SPECIFIC PROTEIN PBS13 T-COMPLEX 11"/>
    <property type="match status" value="1"/>
</dbReference>
<dbReference type="PANTHER" id="PTHR12832:SF11">
    <property type="entry name" value="LD23868P"/>
    <property type="match status" value="1"/>
</dbReference>
<sequence>MLEAAPSTHEAVGTAAACVQKISNYLKQLEEMGLQYNSTHPMTAETVEHILITDKWCCKTCGMTELRTCPDTGKPHRRRMVRVAQEILRLIGSRTGQLVVRPPNLSASLNGRSRLRSLRRVTMNPQALLLAYYYALLPSNEVDGLVSECAQQLVELLEQLKVSGAQTNVDEEYATALLSSASLTWQEYNKKFTEDLRSLRGADRRACQEVIVNGTKEAYVAAARELRKTPSNEELQAFVGMLRDRLSRLMPREGLEEMEATMKEEQQEHEETQEEKGKEEKEEGEREENVKFQSSKPQLTAPTLLSEGNTSGSETEAPPPTIMGPEIPPDWYVDEHGRSRPIQEDSIRKRREMYLRLEFRAVKAYETVITVPEQKSDPLQEQLISSMNEAQLAILAEQCNQHPPDLQNVPRFLKLIIEGLLNALPRRLRSRAEQEIRDVLDWRIVRRSVMGSPGNIAALMRYVMGKVAEYGAPAKAEETLKLAEDMSKDLETCTPDLGTAVANAFRLMFTSIRQLHEDIAQYSLLFISQQLRGNAVTYIREFITECLPKVDQWESSLTFIRRYLNDERVKAWANSSVAISATAVTEAERKLRGALLYGFLDIMRSGGLQVNDRWHDYPTECFYFEKKVVFFAANTVQENSLLLLLSGSIATVLRDKGVDSRVVSDILKELHDKFRHLFSEQPTLSSLKCSVTSLVNEALTQRQTLSALTESEVTQLDGIVEKMTNTTGSLYVVFEKRVLSFIEGILAHGQSDPAPLGLVTDSLSRLTALLQHVLAFNWELYQPFYREMLSLITQEDAVGS</sequence>
<dbReference type="OrthoDB" id="276323at2759"/>
<dbReference type="InterPro" id="IPR008862">
    <property type="entry name" value="Tcp11"/>
</dbReference>
<dbReference type="VEuPathDB" id="TriTrypDB:C4B63_18g153"/>
<dbReference type="AlphaFoldDB" id="A0A2V2VMU0"/>
<evidence type="ECO:0000256" key="1">
    <source>
        <dbReference type="ARBA" id="ARBA00010954"/>
    </source>
</evidence>
<accession>A0A2V2VMU0</accession>
<feature type="region of interest" description="Disordered" evidence="2">
    <location>
        <begin position="260"/>
        <end position="323"/>
    </location>
</feature>
<dbReference type="VEuPathDB" id="TriTrypDB:ECC02_000346"/>
<reference evidence="3 4" key="1">
    <citation type="journal article" date="2018" name="Microb. Genom.">
        <title>Expanding an expanded genome: long-read sequencing of Trypanosoma cruzi.</title>
        <authorList>
            <person name="Berna L."/>
            <person name="Rodriguez M."/>
            <person name="Chiribao M.L."/>
            <person name="Parodi-Talice A."/>
            <person name="Pita S."/>
            <person name="Rijo G."/>
            <person name="Alvarez-Valin F."/>
            <person name="Robello C."/>
        </authorList>
    </citation>
    <scope>NUCLEOTIDE SEQUENCE [LARGE SCALE GENOMIC DNA]</scope>
    <source>
        <strain evidence="3 4">Dm28c</strain>
    </source>
</reference>
<feature type="compositionally biased region" description="Polar residues" evidence="2">
    <location>
        <begin position="291"/>
        <end position="314"/>
    </location>
</feature>
<dbReference type="VEuPathDB" id="TriTrypDB:TcG_00963"/>
<dbReference type="Pfam" id="PF05794">
    <property type="entry name" value="Tcp11"/>
    <property type="match status" value="1"/>
</dbReference>
<comment type="caution">
    <text evidence="3">The sequence shown here is derived from an EMBL/GenBank/DDBJ whole genome shotgun (WGS) entry which is preliminary data.</text>
</comment>
<evidence type="ECO:0000313" key="4">
    <source>
        <dbReference type="Proteomes" id="UP000246121"/>
    </source>
</evidence>
<organism evidence="3 4">
    <name type="scientific">Trypanosoma cruzi</name>
    <dbReference type="NCBI Taxonomy" id="5693"/>
    <lineage>
        <taxon>Eukaryota</taxon>
        <taxon>Discoba</taxon>
        <taxon>Euglenozoa</taxon>
        <taxon>Kinetoplastea</taxon>
        <taxon>Metakinetoplastina</taxon>
        <taxon>Trypanosomatida</taxon>
        <taxon>Trypanosomatidae</taxon>
        <taxon>Trypanosoma</taxon>
        <taxon>Schizotrypanum</taxon>
    </lineage>
</organism>
<gene>
    <name evidence="3" type="ORF">C4B63_18g153</name>
</gene>
<dbReference type="VEuPathDB" id="TriTrypDB:TcYC6_0098790"/>
<dbReference type="VEuPathDB" id="TriTrypDB:TCDM_02079"/>
<dbReference type="VEuPathDB" id="TriTrypDB:TcBrA4_0027440"/>